<dbReference type="InterPro" id="IPR019931">
    <property type="entry name" value="LPXTG_anchor"/>
</dbReference>
<dbReference type="Gene3D" id="2.60.40.10">
    <property type="entry name" value="Immunoglobulins"/>
    <property type="match status" value="3"/>
</dbReference>
<dbReference type="InterPro" id="IPR042229">
    <property type="entry name" value="Listeria/Bacterioides_rpt_sf"/>
</dbReference>
<dbReference type="InterPro" id="IPR035986">
    <property type="entry name" value="PKD_dom_sf"/>
</dbReference>
<evidence type="ECO:0000313" key="11">
    <source>
        <dbReference type="EMBL" id="MDY5147234.1"/>
    </source>
</evidence>
<keyword evidence="7" id="KW-1133">Transmembrane helix</keyword>
<proteinExistence type="predicted"/>
<sequence length="605" mass="64585">MLTRNLSRVLAVIAAIAMVVVGQPLRAEAAPQSVDFNYVIGEKIQKFEFTAHNPDNPSESITYPSDPAKRYNYKRIPAGWVLNGQIVMQPGWKITSTGSDLLYPDNLEQSVTGIGKDAVLTYHVKDVKPTENIYFQQISYEQFNYATYDLNGGTWTDKIPTDPLHQAQDGSFYSMFITPHGTVQKPTDPVREGYTFLGWIGKSTLNIPAVEPPYKYNVYTVDKPYRFDEIDPNRLLGYRRQNVVNLTAAWAKEPALEVKNIEIWEGEAFTPSDMVVSATDFAGKDLTDPANGGSVTPAGDYDNAVAGEYPITFTAKDSKGGMVTRTAKLIVKKRWTPLIPAPELTLKNVEIKAGEPFDPVDMVVSSSGTAVPSPDNVYDPKTPGTYTLTFTVTNEQGVKRTATAQLVVKQPWVIIEAAPELSLKDMTITVGDPFDPADMVVSSSGTAVPSPDNAYDPNTPGTYDLSFTVTDEKGATVTRTAKLTVKPKPEPAPEPAPEPGTETPEPGEPGTPGQPGNPGQPGDPGQPGQASGTTPSTPETPGTPGEPSQPGTTGATATPGKQGTVAKAGSRSLAHTGSDAAAPFALGGMLVLAGGALVATRRKNS</sequence>
<keyword evidence="4 8" id="KW-0732">Signal</keyword>
<evidence type="ECO:0000256" key="4">
    <source>
        <dbReference type="ARBA" id="ARBA00022729"/>
    </source>
</evidence>
<dbReference type="NCBIfam" id="TIGR01167">
    <property type="entry name" value="LPXTG_anchor"/>
    <property type="match status" value="1"/>
</dbReference>
<keyword evidence="12" id="KW-1185">Reference proteome</keyword>
<dbReference type="GO" id="GO:0030313">
    <property type="term" value="C:cell envelope"/>
    <property type="evidence" value="ECO:0007669"/>
    <property type="project" value="UniProtKB-SubCell"/>
</dbReference>
<feature type="chain" id="PRO_5043914396" evidence="8">
    <location>
        <begin position="30"/>
        <end position="605"/>
    </location>
</feature>
<dbReference type="InterPro" id="IPR013783">
    <property type="entry name" value="Ig-like_fold"/>
</dbReference>
<keyword evidence="2" id="KW-0134">Cell wall</keyword>
<gene>
    <name evidence="10" type="ORF">R6G74_09415</name>
    <name evidence="11" type="ORF">R6P33_09445</name>
</gene>
<keyword evidence="3" id="KW-0964">Secreted</keyword>
<organism evidence="10 13">
    <name type="scientific">Actinotignum timonense</name>
    <dbReference type="NCBI Taxonomy" id="1870995"/>
    <lineage>
        <taxon>Bacteria</taxon>
        <taxon>Bacillati</taxon>
        <taxon>Actinomycetota</taxon>
        <taxon>Actinomycetes</taxon>
        <taxon>Actinomycetales</taxon>
        <taxon>Actinomycetaceae</taxon>
        <taxon>Actinotignum</taxon>
    </lineage>
</organism>
<evidence type="ECO:0000256" key="2">
    <source>
        <dbReference type="ARBA" id="ARBA00022512"/>
    </source>
</evidence>
<dbReference type="AlphaFoldDB" id="A0AAW9HFP1"/>
<evidence type="ECO:0000256" key="6">
    <source>
        <dbReference type="SAM" id="MobiDB-lite"/>
    </source>
</evidence>
<dbReference type="PANTHER" id="PTHR24637:SF421">
    <property type="entry name" value="CUTICLE COLLAGEN DPY-2"/>
    <property type="match status" value="1"/>
</dbReference>
<evidence type="ECO:0000256" key="5">
    <source>
        <dbReference type="ARBA" id="ARBA00023088"/>
    </source>
</evidence>
<dbReference type="EMBL" id="JAWNFV010000033">
    <property type="protein sequence ID" value="MDY5141523.1"/>
    <property type="molecule type" value="Genomic_DNA"/>
</dbReference>
<protein>
    <submittedName>
        <fullName evidence="10">InlB B-repeat-containing protein</fullName>
    </submittedName>
</protein>
<feature type="region of interest" description="Disordered" evidence="6">
    <location>
        <begin position="441"/>
        <end position="575"/>
    </location>
</feature>
<feature type="compositionally biased region" description="Polar residues" evidence="6">
    <location>
        <begin position="459"/>
        <end position="469"/>
    </location>
</feature>
<dbReference type="SUPFAM" id="SSF49299">
    <property type="entry name" value="PKD domain"/>
    <property type="match status" value="1"/>
</dbReference>
<dbReference type="Pfam" id="PF09479">
    <property type="entry name" value="Flg_new"/>
    <property type="match status" value="1"/>
</dbReference>
<accession>A0AAW9HFP1</accession>
<keyword evidence="7" id="KW-0472">Membrane</keyword>
<dbReference type="EMBL" id="JAWNFY010000041">
    <property type="protein sequence ID" value="MDY5147234.1"/>
    <property type="molecule type" value="Genomic_DNA"/>
</dbReference>
<dbReference type="Proteomes" id="UP001288320">
    <property type="component" value="Unassembled WGS sequence"/>
</dbReference>
<comment type="caution">
    <text evidence="10">The sequence shown here is derived from an EMBL/GenBank/DDBJ whole genome shotgun (WGS) entry which is preliminary data.</text>
</comment>
<dbReference type="RefSeq" id="WP_087070063.1">
    <property type="nucleotide sequence ID" value="NZ_CAUPFC010000024.1"/>
</dbReference>
<dbReference type="GeneID" id="92813378"/>
<comment type="subcellular location">
    <subcellularLocation>
        <location evidence="1">Cell envelope</location>
    </subcellularLocation>
</comment>
<feature type="transmembrane region" description="Helical" evidence="7">
    <location>
        <begin position="580"/>
        <end position="599"/>
    </location>
</feature>
<reference evidence="10 12" key="1">
    <citation type="submission" date="2023-10" db="EMBL/GenBank/DDBJ databases">
        <title>Whole Genome based description of the genera Actinobaculum and Actinotignum reveals a complex phylogenetic relationship within the species included in the genus Actinotignum.</title>
        <authorList>
            <person name="Jensen C.S."/>
            <person name="Dargis R."/>
            <person name="Kemp M."/>
            <person name="Christensen J.J."/>
        </authorList>
    </citation>
    <scope>NUCLEOTIDE SEQUENCE</scope>
    <source>
        <strain evidence="11 12">SLA_B089</strain>
        <strain evidence="10">SLA_B245</strain>
    </source>
</reference>
<dbReference type="PANTHER" id="PTHR24637">
    <property type="entry name" value="COLLAGEN"/>
    <property type="match status" value="1"/>
</dbReference>
<evidence type="ECO:0000256" key="3">
    <source>
        <dbReference type="ARBA" id="ARBA00022525"/>
    </source>
</evidence>
<evidence type="ECO:0000313" key="13">
    <source>
        <dbReference type="Proteomes" id="UP001288320"/>
    </source>
</evidence>
<evidence type="ECO:0000259" key="9">
    <source>
        <dbReference type="PROSITE" id="PS50847"/>
    </source>
</evidence>
<dbReference type="GO" id="GO:0005975">
    <property type="term" value="P:carbohydrate metabolic process"/>
    <property type="evidence" value="ECO:0007669"/>
    <property type="project" value="UniProtKB-ARBA"/>
</dbReference>
<evidence type="ECO:0000256" key="1">
    <source>
        <dbReference type="ARBA" id="ARBA00004196"/>
    </source>
</evidence>
<feature type="signal peptide" evidence="8">
    <location>
        <begin position="1"/>
        <end position="29"/>
    </location>
</feature>
<evidence type="ECO:0000256" key="8">
    <source>
        <dbReference type="SAM" id="SignalP"/>
    </source>
</evidence>
<dbReference type="Proteomes" id="UP001284901">
    <property type="component" value="Unassembled WGS sequence"/>
</dbReference>
<evidence type="ECO:0000313" key="12">
    <source>
        <dbReference type="Proteomes" id="UP001284901"/>
    </source>
</evidence>
<name>A0AAW9HFP1_9ACTO</name>
<dbReference type="PROSITE" id="PS50847">
    <property type="entry name" value="GRAM_POS_ANCHORING"/>
    <property type="match status" value="1"/>
</dbReference>
<evidence type="ECO:0000256" key="7">
    <source>
        <dbReference type="SAM" id="Phobius"/>
    </source>
</evidence>
<feature type="compositionally biased region" description="Low complexity" evidence="6">
    <location>
        <begin position="526"/>
        <end position="564"/>
    </location>
</feature>
<dbReference type="Gene3D" id="2.60.40.4270">
    <property type="entry name" value="Listeria-Bacteroides repeat domain"/>
    <property type="match status" value="1"/>
</dbReference>
<evidence type="ECO:0000313" key="10">
    <source>
        <dbReference type="EMBL" id="MDY5141523.1"/>
    </source>
</evidence>
<feature type="domain" description="Gram-positive cocci surface proteins LPxTG" evidence="9">
    <location>
        <begin position="573"/>
        <end position="605"/>
    </location>
</feature>
<dbReference type="InterPro" id="IPR013378">
    <property type="entry name" value="InlB-like_B-rpt"/>
</dbReference>
<keyword evidence="7" id="KW-0812">Transmembrane</keyword>
<keyword evidence="5" id="KW-0572">Peptidoglycan-anchor</keyword>